<evidence type="ECO:0000313" key="1">
    <source>
        <dbReference type="EMBL" id="TKI60521.1"/>
    </source>
</evidence>
<dbReference type="RefSeq" id="WP_025220547.1">
    <property type="nucleotide sequence ID" value="NZ_CP006837.1"/>
</dbReference>
<dbReference type="Proteomes" id="UP000308539">
    <property type="component" value="Unassembled WGS sequence"/>
</dbReference>
<proteinExistence type="predicted"/>
<dbReference type="EMBL" id="SZPV01000031">
    <property type="protein sequence ID" value="TKI60521.1"/>
    <property type="molecule type" value="Genomic_DNA"/>
</dbReference>
<sequence>MTNEVPDIVVDLPTYEQVEDIKNVVDNTGGVTVDIDNKRYKSVVTSPYNLATGVGEGVWDNFTKDMQAKFPEVASKQTMQHGNKVKLRDSIYMSFKGICIAWFDASTMTIINAVDTETLPDFRLLGTQYLWFEDEKYLYIRGTSAPLASQLRFGVFDKLTFKYIKCIGLSGADYAGGTVIDPTVTYRTSEIPYISGNFFLPSPFSAQFMRYKLNFDSGGVPINFNYPGTALGVTGGVTIYALFEYGGYIYTFATDGNAQKLQKHEFNTSNGAITKVAENTIPVNTTGNIPRASSWMHKHTSGNGTPYAIMSFGPSSPLISMRLDTMVSDQALYQNVSDVPLFDYENGNALWVQHYTVGSFAFILNGTGYEPLYKYIMDKQTGRFTSLVYYVPVTVSTYNSGTWVRLATLGQYGFCLNGQVIFKYGNNGSATLSTFKLLEGVKEV</sequence>
<accession>A0ABY2T9G7</accession>
<organism evidence="1 2">
    <name type="scientific">Lysinibacillus varians</name>
    <dbReference type="NCBI Taxonomy" id="1145276"/>
    <lineage>
        <taxon>Bacteria</taxon>
        <taxon>Bacillati</taxon>
        <taxon>Bacillota</taxon>
        <taxon>Bacilli</taxon>
        <taxon>Bacillales</taxon>
        <taxon>Bacillaceae</taxon>
        <taxon>Lysinibacillus</taxon>
    </lineage>
</organism>
<reference evidence="1 2" key="1">
    <citation type="submission" date="2019-04" db="EMBL/GenBank/DDBJ databases">
        <title>Lysinibacillus genome sequencing.</title>
        <authorList>
            <person name="Dunlap C."/>
        </authorList>
    </citation>
    <scope>NUCLEOTIDE SEQUENCE [LARGE SCALE GENOMIC DNA]</scope>
    <source>
        <strain evidence="1 2">NBRC 109424</strain>
    </source>
</reference>
<evidence type="ECO:0000313" key="2">
    <source>
        <dbReference type="Proteomes" id="UP000308539"/>
    </source>
</evidence>
<name>A0ABY2T9G7_9BACI</name>
<comment type="caution">
    <text evidence="1">The sequence shown here is derived from an EMBL/GenBank/DDBJ whole genome shotgun (WGS) entry which is preliminary data.</text>
</comment>
<keyword evidence="2" id="KW-1185">Reference proteome</keyword>
<protein>
    <submittedName>
        <fullName evidence="1">Uncharacterized protein</fullName>
    </submittedName>
</protein>
<gene>
    <name evidence="1" type="ORF">FC752_15155</name>
</gene>